<reference evidence="1 2" key="1">
    <citation type="journal article" date="2016" name="Nat. Commun.">
        <title>Thousands of microbial genomes shed light on interconnected biogeochemical processes in an aquifer system.</title>
        <authorList>
            <person name="Anantharaman K."/>
            <person name="Brown C.T."/>
            <person name="Hug L.A."/>
            <person name="Sharon I."/>
            <person name="Castelle C.J."/>
            <person name="Probst A.J."/>
            <person name="Thomas B.C."/>
            <person name="Singh A."/>
            <person name="Wilkins M.J."/>
            <person name="Karaoz U."/>
            <person name="Brodie E.L."/>
            <person name="Williams K.H."/>
            <person name="Hubbard S.S."/>
            <person name="Banfield J.F."/>
        </authorList>
    </citation>
    <scope>NUCLEOTIDE SEQUENCE [LARGE SCALE GENOMIC DNA]</scope>
</reference>
<sequence length="308" mass="33619">MKGKFLLIFIIAGLSVLLTNPSFSSFLSSSSPRVVAMGGAFVGIADDANAVFLNPGGLGFIKANELLGSYASLMSDVNQYYFSGVVNLNNYGALGIGYNLMGTYNIPTIILDGNGNLISSDNTNYQKGDMAVTYGNKITDWLGVGIKYHCLSQEFTAISEEKAYSFDLGLLWSPIWNFSVGMTLENIYPTDFNWASGLREKITKGAVLGVSYRPIAERILLAMDLQDNNIDQNIDIDNLLLGGEFSVVEWLKVRLGESFSKDNSANYVGTGAVGLGVDFLRGFQFDYAWRRSNGTSVDSHYFALGCKF</sequence>
<evidence type="ECO:0008006" key="3">
    <source>
        <dbReference type="Google" id="ProtNLM"/>
    </source>
</evidence>
<comment type="caution">
    <text evidence="1">The sequence shown here is derived from an EMBL/GenBank/DDBJ whole genome shotgun (WGS) entry which is preliminary data.</text>
</comment>
<evidence type="ECO:0000313" key="2">
    <source>
        <dbReference type="Proteomes" id="UP000179242"/>
    </source>
</evidence>
<dbReference type="Gene3D" id="2.40.160.60">
    <property type="entry name" value="Outer membrane protein transport protein (OMPP1/FadL/TodX)"/>
    <property type="match status" value="1"/>
</dbReference>
<dbReference type="SUPFAM" id="SSF56935">
    <property type="entry name" value="Porins"/>
    <property type="match status" value="1"/>
</dbReference>
<evidence type="ECO:0000313" key="1">
    <source>
        <dbReference type="EMBL" id="OGC39362.1"/>
    </source>
</evidence>
<dbReference type="AlphaFoldDB" id="A0A1F4U368"/>
<gene>
    <name evidence="1" type="ORF">A2438_06565</name>
</gene>
<proteinExistence type="predicted"/>
<accession>A0A1F4U368</accession>
<dbReference type="EMBL" id="MEUJ01000009">
    <property type="protein sequence ID" value="OGC39362.1"/>
    <property type="molecule type" value="Genomic_DNA"/>
</dbReference>
<protein>
    <recommendedName>
        <fullName evidence="3">PorV/PorQ family protein</fullName>
    </recommendedName>
</protein>
<name>A0A1F4U368_UNCSA</name>
<dbReference type="Proteomes" id="UP000179242">
    <property type="component" value="Unassembled WGS sequence"/>
</dbReference>
<organism evidence="1 2">
    <name type="scientific">candidate division WOR-1 bacterium RIFOXYC2_FULL_46_14</name>
    <dbReference type="NCBI Taxonomy" id="1802587"/>
    <lineage>
        <taxon>Bacteria</taxon>
        <taxon>Bacillati</taxon>
        <taxon>Saganbacteria</taxon>
    </lineage>
</organism>